<keyword evidence="4" id="KW-1185">Reference proteome</keyword>
<evidence type="ECO:0000256" key="1">
    <source>
        <dbReference type="SAM" id="MobiDB-lite"/>
    </source>
</evidence>
<dbReference type="EMBL" id="JBJXBP010000005">
    <property type="protein sequence ID" value="KAL3828054.1"/>
    <property type="molecule type" value="Genomic_DNA"/>
</dbReference>
<feature type="compositionally biased region" description="Basic residues" evidence="1">
    <location>
        <begin position="50"/>
        <end position="60"/>
    </location>
</feature>
<feature type="compositionally biased region" description="Basic and acidic residues" evidence="1">
    <location>
        <begin position="119"/>
        <end position="141"/>
    </location>
</feature>
<proteinExistence type="predicted"/>
<feature type="region of interest" description="Disordered" evidence="1">
    <location>
        <begin position="119"/>
        <end position="221"/>
    </location>
</feature>
<feature type="region of interest" description="Disordered" evidence="1">
    <location>
        <begin position="34"/>
        <end position="105"/>
    </location>
</feature>
<dbReference type="Gene3D" id="1.10.720.10">
    <property type="match status" value="1"/>
</dbReference>
<feature type="compositionally biased region" description="Polar residues" evidence="1">
    <location>
        <begin position="155"/>
        <end position="168"/>
    </location>
</feature>
<dbReference type="PANTHER" id="PTHR34449">
    <property type="entry name" value="RHO TERMINATION FACTOR"/>
    <property type="match status" value="1"/>
</dbReference>
<evidence type="ECO:0000313" key="4">
    <source>
        <dbReference type="Proteomes" id="UP001634393"/>
    </source>
</evidence>
<dbReference type="Proteomes" id="UP001634393">
    <property type="component" value="Unassembled WGS sequence"/>
</dbReference>
<sequence>MGISPYPSRCDYKLVSDVKLLSLRCASRHTSSVCNATSSNYRRNPDFPKQNKHSFSRNRNRNQEERDGYEDFEESETFSSKNGPIHSVSGNQKFQATATPGPREKEIVELFRKVQAQLRERSATKEDRKVEDSQEKSKENETVDSLLKLLRKHSVQQGKRNSDSSNNRDFILDQPEQVVVPQSEERSRTISGSSNSVKHEVQEVQSPNLSRPKSNFRKRSPVPEIKFQPVYTEGSVNSISQESLNGTRNRTIAVETHEKVKIESDVEPLFSEGNMFDEILEDESSEIFEIEHEEAAEEKNVAEISILSGMKLTELRALAKSRGMKGFSKLKKNELINLLSVSSV</sequence>
<reference evidence="3 4" key="1">
    <citation type="submission" date="2024-12" db="EMBL/GenBank/DDBJ databases">
        <title>The unique morphological basis and parallel evolutionary history of personate flowers in Penstemon.</title>
        <authorList>
            <person name="Depatie T.H."/>
            <person name="Wessinger C.A."/>
        </authorList>
    </citation>
    <scope>NUCLEOTIDE SEQUENCE [LARGE SCALE GENOMIC DNA]</scope>
    <source>
        <strain evidence="3">WTNN_2</strain>
        <tissue evidence="3">Leaf</tissue>
    </source>
</reference>
<dbReference type="Pfam" id="PF07498">
    <property type="entry name" value="Rho_N"/>
    <property type="match status" value="1"/>
</dbReference>
<dbReference type="PANTHER" id="PTHR34449:SF5">
    <property type="entry name" value="ATP BINDING _ ATPASE"/>
    <property type="match status" value="1"/>
</dbReference>
<dbReference type="AlphaFoldDB" id="A0ABD3STZ3"/>
<feature type="compositionally biased region" description="Polar residues" evidence="1">
    <location>
        <begin position="77"/>
        <end position="98"/>
    </location>
</feature>
<evidence type="ECO:0000259" key="2">
    <source>
        <dbReference type="Pfam" id="PF07498"/>
    </source>
</evidence>
<dbReference type="InterPro" id="IPR011112">
    <property type="entry name" value="Rho-like_N"/>
</dbReference>
<evidence type="ECO:0000313" key="3">
    <source>
        <dbReference type="EMBL" id="KAL3828054.1"/>
    </source>
</evidence>
<feature type="compositionally biased region" description="Acidic residues" evidence="1">
    <location>
        <begin position="67"/>
        <end position="76"/>
    </location>
</feature>
<comment type="caution">
    <text evidence="3">The sequence shown here is derived from an EMBL/GenBank/DDBJ whole genome shotgun (WGS) entry which is preliminary data.</text>
</comment>
<feature type="domain" description="Rho termination factor-like N-terminal" evidence="2">
    <location>
        <begin position="308"/>
        <end position="336"/>
    </location>
</feature>
<feature type="compositionally biased region" description="Polar residues" evidence="1">
    <location>
        <begin position="203"/>
        <end position="213"/>
    </location>
</feature>
<organism evidence="3 4">
    <name type="scientific">Penstemon smallii</name>
    <dbReference type="NCBI Taxonomy" id="265156"/>
    <lineage>
        <taxon>Eukaryota</taxon>
        <taxon>Viridiplantae</taxon>
        <taxon>Streptophyta</taxon>
        <taxon>Embryophyta</taxon>
        <taxon>Tracheophyta</taxon>
        <taxon>Spermatophyta</taxon>
        <taxon>Magnoliopsida</taxon>
        <taxon>eudicotyledons</taxon>
        <taxon>Gunneridae</taxon>
        <taxon>Pentapetalae</taxon>
        <taxon>asterids</taxon>
        <taxon>lamiids</taxon>
        <taxon>Lamiales</taxon>
        <taxon>Plantaginaceae</taxon>
        <taxon>Cheloneae</taxon>
        <taxon>Penstemon</taxon>
    </lineage>
</organism>
<gene>
    <name evidence="3" type="ORF">ACJIZ3_016856</name>
</gene>
<accession>A0ABD3STZ3</accession>
<name>A0ABD3STZ3_9LAMI</name>
<protein>
    <recommendedName>
        <fullName evidence="2">Rho termination factor-like N-terminal domain-containing protein</fullName>
    </recommendedName>
</protein>